<protein>
    <submittedName>
        <fullName evidence="2">Membrane protein</fullName>
    </submittedName>
</protein>
<keyword evidence="1" id="KW-0812">Transmembrane</keyword>
<evidence type="ECO:0000313" key="2">
    <source>
        <dbReference type="EMBL" id="VTT41635.1"/>
    </source>
</evidence>
<organism evidence="2 3">
    <name type="scientific">Streptococcus porcinus</name>
    <dbReference type="NCBI Taxonomy" id="1340"/>
    <lineage>
        <taxon>Bacteria</taxon>
        <taxon>Bacillati</taxon>
        <taxon>Bacillota</taxon>
        <taxon>Bacilli</taxon>
        <taxon>Lactobacillales</taxon>
        <taxon>Streptococcaceae</taxon>
        <taxon>Streptococcus</taxon>
    </lineage>
</organism>
<feature type="transmembrane region" description="Helical" evidence="1">
    <location>
        <begin position="44"/>
        <end position="66"/>
    </location>
</feature>
<dbReference type="InterPro" id="IPR026898">
    <property type="entry name" value="PrsW"/>
</dbReference>
<dbReference type="Pfam" id="PF13367">
    <property type="entry name" value="PrsW-protease"/>
    <property type="match status" value="1"/>
</dbReference>
<dbReference type="AlphaFoldDB" id="A0A4V0H0I7"/>
<accession>A0A4V0H0I7</accession>
<evidence type="ECO:0000313" key="3">
    <source>
        <dbReference type="Proteomes" id="UP000306241"/>
    </source>
</evidence>
<keyword evidence="1" id="KW-0472">Membrane</keyword>
<dbReference type="RefSeq" id="WP_093959168.1">
    <property type="nucleotide sequence ID" value="NZ_FZQN01000004.1"/>
</dbReference>
<feature type="transmembrane region" description="Helical" evidence="1">
    <location>
        <begin position="78"/>
        <end position="99"/>
    </location>
</feature>
<proteinExistence type="predicted"/>
<feature type="transmembrane region" description="Helical" evidence="1">
    <location>
        <begin position="189"/>
        <end position="210"/>
    </location>
</feature>
<dbReference type="OrthoDB" id="9785431at2"/>
<dbReference type="Proteomes" id="UP000306241">
    <property type="component" value="Chromosome"/>
</dbReference>
<name>A0A4V0H0I7_STRPO</name>
<gene>
    <name evidence="2" type="ORF">NCTC10924_00251</name>
</gene>
<keyword evidence="1" id="KW-1133">Transmembrane helix</keyword>
<feature type="transmembrane region" description="Helical" evidence="1">
    <location>
        <begin position="222"/>
        <end position="238"/>
    </location>
</feature>
<evidence type="ECO:0000256" key="1">
    <source>
        <dbReference type="SAM" id="Phobius"/>
    </source>
</evidence>
<dbReference type="EMBL" id="LR594052">
    <property type="protein sequence ID" value="VTT41635.1"/>
    <property type="molecule type" value="Genomic_DNA"/>
</dbReference>
<sequence length="278" mass="31066">MKTFLQTHKQSLGILLALILSFHGTILHFQSFGKPENHLDKYPLFFGTILLIAIYAIPLIAFIRYLTKRFEVSSQVVILSWLAGIFAASSLSTTFHILIGYTIRNVFHVSEAFIAFWGASVSAPLAEEFGKGLAALLVLFICRKFDIKTALVSGMIVGLGFQMIEDCVYTFQEIFVSGKSPFPMLIERIVWASCTHWLFSALFVVGFVILLGKCNGFSKSKGLFWMLAGMFIHFLFNIPMNSEIYDIVTATLNASLYLLLLKSIIDTESLPMDASSLE</sequence>
<dbReference type="GO" id="GO:0008233">
    <property type="term" value="F:peptidase activity"/>
    <property type="evidence" value="ECO:0007669"/>
    <property type="project" value="InterPro"/>
</dbReference>
<feature type="transmembrane region" description="Helical" evidence="1">
    <location>
        <begin position="12"/>
        <end position="32"/>
    </location>
</feature>
<reference evidence="2 3" key="1">
    <citation type="submission" date="2019-05" db="EMBL/GenBank/DDBJ databases">
        <authorList>
            <consortium name="Pathogen Informatics"/>
        </authorList>
    </citation>
    <scope>NUCLEOTIDE SEQUENCE [LARGE SCALE GENOMIC DNA]</scope>
    <source>
        <strain evidence="2 3">NCTC10924</strain>
    </source>
</reference>